<dbReference type="RefSeq" id="WP_353647928.1">
    <property type="nucleotide sequence ID" value="NZ_CP159218.1"/>
</dbReference>
<dbReference type="InterPro" id="IPR015797">
    <property type="entry name" value="NUDIX_hydrolase-like_dom_sf"/>
</dbReference>
<dbReference type="InterPro" id="IPR000086">
    <property type="entry name" value="NUDIX_hydrolase_dom"/>
</dbReference>
<comment type="cofactor">
    <cofactor evidence="1">
        <name>Mg(2+)</name>
        <dbReference type="ChEBI" id="CHEBI:18420"/>
    </cofactor>
</comment>
<evidence type="ECO:0000256" key="4">
    <source>
        <dbReference type="ARBA" id="ARBA00022842"/>
    </source>
</evidence>
<keyword evidence="4" id="KW-0460">Magnesium</keyword>
<dbReference type="InterPro" id="IPR020084">
    <property type="entry name" value="NUDIX_hydrolase_CS"/>
</dbReference>
<dbReference type="InterPro" id="IPR020476">
    <property type="entry name" value="Nudix_hydrolase"/>
</dbReference>
<evidence type="ECO:0000256" key="1">
    <source>
        <dbReference type="ARBA" id="ARBA00001946"/>
    </source>
</evidence>
<comment type="similarity">
    <text evidence="2 5">Belongs to the Nudix hydrolase family.</text>
</comment>
<reference evidence="7" key="1">
    <citation type="submission" date="2024-05" db="EMBL/GenBank/DDBJ databases">
        <authorList>
            <person name="Cai S.Y."/>
            <person name="Jin L.M."/>
            <person name="Li H.R."/>
        </authorList>
    </citation>
    <scope>NUCLEOTIDE SEQUENCE</scope>
    <source>
        <strain evidence="7">A5-74</strain>
    </source>
</reference>
<dbReference type="GO" id="GO:0016787">
    <property type="term" value="F:hydrolase activity"/>
    <property type="evidence" value="ECO:0007669"/>
    <property type="project" value="UniProtKB-KW"/>
</dbReference>
<dbReference type="PANTHER" id="PTHR43046">
    <property type="entry name" value="GDP-MANNOSE MANNOSYL HYDROLASE"/>
    <property type="match status" value="1"/>
</dbReference>
<dbReference type="Gene3D" id="3.90.79.10">
    <property type="entry name" value="Nucleoside Triphosphate Pyrophosphohydrolase"/>
    <property type="match status" value="1"/>
</dbReference>
<dbReference type="SUPFAM" id="SSF140478">
    <property type="entry name" value="LemA-like"/>
    <property type="match status" value="1"/>
</dbReference>
<gene>
    <name evidence="7" type="ORF">ABLG96_13700</name>
</gene>
<dbReference type="CDD" id="cd04685">
    <property type="entry name" value="NUDIX_Hydrolase"/>
    <property type="match status" value="1"/>
</dbReference>
<dbReference type="EMBL" id="CP159218">
    <property type="protein sequence ID" value="XCG62313.1"/>
    <property type="molecule type" value="Genomic_DNA"/>
</dbReference>
<accession>A0AAU8DLX2</accession>
<dbReference type="AlphaFoldDB" id="A0AAU8DLX2"/>
<dbReference type="PRINTS" id="PR00502">
    <property type="entry name" value="NUDIXFAMILY"/>
</dbReference>
<feature type="domain" description="Nudix hydrolase" evidence="6">
    <location>
        <begin position="172"/>
        <end position="319"/>
    </location>
</feature>
<evidence type="ECO:0000256" key="3">
    <source>
        <dbReference type="ARBA" id="ARBA00022801"/>
    </source>
</evidence>
<evidence type="ECO:0000259" key="6">
    <source>
        <dbReference type="PROSITE" id="PS51462"/>
    </source>
</evidence>
<sequence>MNTTVFIILVVVLLVASLRLWLTANRLHRLHIRTEAAWIALEGALERRGVSARALALAGGMGPEQAALLRGLARRVEHTARGQRAHAEDELSRALERLPRSLSPELLVELADAQERVELARSFYNDAVRDTKALHENRFTRFFRLAGSAALPQYFEMSAPQIPTAEIPTGATARRSGRVLMVDENRAILLMRGHDPYRPQDGSWWFTPGGGAEPGESLATCAVRELREETGLVIHPGQLTGPIWHRRVRFSFLGQVMDSEEHFFVLRVVNAEVPLVRTGWTTEEVELIDEFRWWSRDELLATDELVYPEELAVRFGELLAANHGAVLRPLPVS</sequence>
<organism evidence="7">
    <name type="scientific">Nakamurella sp. A5-74</name>
    <dbReference type="NCBI Taxonomy" id="3158264"/>
    <lineage>
        <taxon>Bacteria</taxon>
        <taxon>Bacillati</taxon>
        <taxon>Actinomycetota</taxon>
        <taxon>Actinomycetes</taxon>
        <taxon>Nakamurellales</taxon>
        <taxon>Nakamurellaceae</taxon>
        <taxon>Nakamurella</taxon>
    </lineage>
</organism>
<dbReference type="PROSITE" id="PS00893">
    <property type="entry name" value="NUDIX_BOX"/>
    <property type="match status" value="1"/>
</dbReference>
<dbReference type="PROSITE" id="PS51462">
    <property type="entry name" value="NUDIX"/>
    <property type="match status" value="1"/>
</dbReference>
<evidence type="ECO:0000256" key="2">
    <source>
        <dbReference type="ARBA" id="ARBA00005582"/>
    </source>
</evidence>
<protein>
    <submittedName>
        <fullName evidence="7">NUDIX domain-containing protein</fullName>
    </submittedName>
</protein>
<dbReference type="SUPFAM" id="SSF55811">
    <property type="entry name" value="Nudix"/>
    <property type="match status" value="1"/>
</dbReference>
<dbReference type="PANTHER" id="PTHR43046:SF12">
    <property type="entry name" value="GDP-MANNOSE MANNOSYL HYDROLASE"/>
    <property type="match status" value="1"/>
</dbReference>
<dbReference type="Gene3D" id="1.20.1440.20">
    <property type="entry name" value="LemA-like domain"/>
    <property type="match status" value="1"/>
</dbReference>
<proteinExistence type="inferred from homology"/>
<evidence type="ECO:0000313" key="7">
    <source>
        <dbReference type="EMBL" id="XCG62313.1"/>
    </source>
</evidence>
<dbReference type="InterPro" id="IPR023353">
    <property type="entry name" value="LemA-like_dom_sf"/>
</dbReference>
<keyword evidence="3 5" id="KW-0378">Hydrolase</keyword>
<name>A0AAU8DLX2_9ACTN</name>
<evidence type="ECO:0000256" key="5">
    <source>
        <dbReference type="RuleBase" id="RU003476"/>
    </source>
</evidence>
<dbReference type="Pfam" id="PF00293">
    <property type="entry name" value="NUDIX"/>
    <property type="match status" value="1"/>
</dbReference>